<keyword evidence="2 4" id="KW-0863">Zinc-finger</keyword>
<keyword evidence="3" id="KW-0862">Zinc</keyword>
<dbReference type="GO" id="GO:0008270">
    <property type="term" value="F:zinc ion binding"/>
    <property type="evidence" value="ECO:0007669"/>
    <property type="project" value="UniProtKB-KW"/>
</dbReference>
<dbReference type="InterPro" id="IPR013083">
    <property type="entry name" value="Znf_RING/FYVE/PHD"/>
</dbReference>
<gene>
    <name evidence="7" type="ORF">URODEC1_LOCUS59841</name>
</gene>
<organism evidence="7 8">
    <name type="scientific">Urochloa decumbens</name>
    <dbReference type="NCBI Taxonomy" id="240449"/>
    <lineage>
        <taxon>Eukaryota</taxon>
        <taxon>Viridiplantae</taxon>
        <taxon>Streptophyta</taxon>
        <taxon>Embryophyta</taxon>
        <taxon>Tracheophyta</taxon>
        <taxon>Spermatophyta</taxon>
        <taxon>Magnoliopsida</taxon>
        <taxon>Liliopsida</taxon>
        <taxon>Poales</taxon>
        <taxon>Poaceae</taxon>
        <taxon>PACMAD clade</taxon>
        <taxon>Panicoideae</taxon>
        <taxon>Panicodae</taxon>
        <taxon>Paniceae</taxon>
        <taxon>Melinidinae</taxon>
        <taxon>Urochloa</taxon>
    </lineage>
</organism>
<dbReference type="Pfam" id="PF13639">
    <property type="entry name" value="zf-RING_2"/>
    <property type="match status" value="1"/>
</dbReference>
<feature type="compositionally biased region" description="Low complexity" evidence="5">
    <location>
        <begin position="15"/>
        <end position="26"/>
    </location>
</feature>
<dbReference type="Proteomes" id="UP001497457">
    <property type="component" value="Chromosome 23rd"/>
</dbReference>
<evidence type="ECO:0000256" key="5">
    <source>
        <dbReference type="SAM" id="MobiDB-lite"/>
    </source>
</evidence>
<keyword evidence="8" id="KW-1185">Reference proteome</keyword>
<accession>A0ABC9AXV1</accession>
<protein>
    <recommendedName>
        <fullName evidence="6">RING-type domain-containing protein</fullName>
    </recommendedName>
</protein>
<evidence type="ECO:0000313" key="7">
    <source>
        <dbReference type="EMBL" id="CAL4989676.1"/>
    </source>
</evidence>
<dbReference type="AlphaFoldDB" id="A0ABC9AXV1"/>
<proteinExistence type="predicted"/>
<reference evidence="7 8" key="2">
    <citation type="submission" date="2024-10" db="EMBL/GenBank/DDBJ databases">
        <authorList>
            <person name="Ryan C."/>
        </authorList>
    </citation>
    <scope>NUCLEOTIDE SEQUENCE [LARGE SCALE GENOMIC DNA]</scope>
</reference>
<evidence type="ECO:0000256" key="4">
    <source>
        <dbReference type="PROSITE-ProRule" id="PRU00175"/>
    </source>
</evidence>
<keyword evidence="1" id="KW-0479">Metal-binding</keyword>
<dbReference type="PANTHER" id="PTHR45931">
    <property type="entry name" value="SI:CH211-59O9.10"/>
    <property type="match status" value="1"/>
</dbReference>
<dbReference type="SMART" id="SM00184">
    <property type="entry name" value="RING"/>
    <property type="match status" value="1"/>
</dbReference>
<feature type="domain" description="RING-type" evidence="6">
    <location>
        <begin position="120"/>
        <end position="161"/>
    </location>
</feature>
<evidence type="ECO:0000259" key="6">
    <source>
        <dbReference type="PROSITE" id="PS50089"/>
    </source>
</evidence>
<feature type="region of interest" description="Disordered" evidence="5">
    <location>
        <begin position="1"/>
        <end position="32"/>
    </location>
</feature>
<evidence type="ECO:0000313" key="8">
    <source>
        <dbReference type="Proteomes" id="UP001497457"/>
    </source>
</evidence>
<dbReference type="SUPFAM" id="SSF57850">
    <property type="entry name" value="RING/U-box"/>
    <property type="match status" value="1"/>
</dbReference>
<dbReference type="PANTHER" id="PTHR45931:SF23">
    <property type="entry name" value="OS12G0134500 PROTEIN"/>
    <property type="match status" value="1"/>
</dbReference>
<dbReference type="InterPro" id="IPR001841">
    <property type="entry name" value="Znf_RING"/>
</dbReference>
<evidence type="ECO:0000256" key="2">
    <source>
        <dbReference type="ARBA" id="ARBA00022771"/>
    </source>
</evidence>
<dbReference type="Gene3D" id="3.30.40.10">
    <property type="entry name" value="Zinc/RING finger domain, C3HC4 (zinc finger)"/>
    <property type="match status" value="1"/>
</dbReference>
<evidence type="ECO:0000256" key="3">
    <source>
        <dbReference type="ARBA" id="ARBA00022833"/>
    </source>
</evidence>
<reference evidence="8" key="1">
    <citation type="submission" date="2024-06" db="EMBL/GenBank/DDBJ databases">
        <authorList>
            <person name="Ryan C."/>
        </authorList>
    </citation>
    <scope>NUCLEOTIDE SEQUENCE [LARGE SCALE GENOMIC DNA]</scope>
</reference>
<dbReference type="EMBL" id="OZ075133">
    <property type="protein sequence ID" value="CAL4989676.1"/>
    <property type="molecule type" value="Genomic_DNA"/>
</dbReference>
<evidence type="ECO:0000256" key="1">
    <source>
        <dbReference type="ARBA" id="ARBA00022723"/>
    </source>
</evidence>
<dbReference type="InterPro" id="IPR051834">
    <property type="entry name" value="RING_finger_E3_ligase"/>
</dbReference>
<name>A0ABC9AXV1_9POAL</name>
<feature type="compositionally biased region" description="Basic residues" evidence="5">
    <location>
        <begin position="1"/>
        <end position="11"/>
    </location>
</feature>
<sequence>MSSPVRGRRRSRDSMQQMDAAQAPPATSDGRVVAHRPVAVDGRQYDILRETRIQPPYEDAERHSRVVGAFVIFEIESQLSQDSQHRRCKRARVAASSDAVLGLQEARAGDAAAGRTPAECAVCLQDFVAEDTLRAMPCSHTFHQDCIFRWLRVNHVCPLCRHALPTQQQDDDDLNHLQDELDAYYHQMYDDESYDQNYGGEYYHQHYGDGN</sequence>
<dbReference type="PROSITE" id="PS50089">
    <property type="entry name" value="ZF_RING_2"/>
    <property type="match status" value="1"/>
</dbReference>